<feature type="domain" description="RUN" evidence="8">
    <location>
        <begin position="77"/>
        <end position="210"/>
    </location>
</feature>
<protein>
    <recommendedName>
        <fullName evidence="11">RUN and FYVE domain-containing protein 2</fullName>
    </recommendedName>
</protein>
<evidence type="ECO:0000256" key="5">
    <source>
        <dbReference type="PROSITE-ProRule" id="PRU00091"/>
    </source>
</evidence>
<dbReference type="Gene3D" id="3.30.40.10">
    <property type="entry name" value="Zinc/RING finger domain, C3HC4 (zinc finger)"/>
    <property type="match status" value="1"/>
</dbReference>
<keyword evidence="4 6" id="KW-0175">Coiled coil</keyword>
<feature type="domain" description="FYVE-type" evidence="7">
    <location>
        <begin position="577"/>
        <end position="635"/>
    </location>
</feature>
<keyword evidence="3" id="KW-0862">Zinc</keyword>
<evidence type="ECO:0000259" key="7">
    <source>
        <dbReference type="PROSITE" id="PS50178"/>
    </source>
</evidence>
<dbReference type="InterPro" id="IPR004012">
    <property type="entry name" value="Run_dom"/>
</dbReference>
<dbReference type="SMART" id="SM00064">
    <property type="entry name" value="FYVE"/>
    <property type="match status" value="1"/>
</dbReference>
<keyword evidence="10" id="KW-1185">Reference proteome</keyword>
<dbReference type="Gene3D" id="1.20.58.900">
    <property type="match status" value="1"/>
</dbReference>
<dbReference type="EMBL" id="VSWD01000010">
    <property type="protein sequence ID" value="KAK3091745.1"/>
    <property type="molecule type" value="Genomic_DNA"/>
</dbReference>
<dbReference type="GO" id="GO:0008270">
    <property type="term" value="F:zinc ion binding"/>
    <property type="evidence" value="ECO:0007669"/>
    <property type="project" value="UniProtKB-KW"/>
</dbReference>
<evidence type="ECO:0000256" key="6">
    <source>
        <dbReference type="SAM" id="Coils"/>
    </source>
</evidence>
<accession>A0AA88XTU6</accession>
<evidence type="ECO:0008006" key="11">
    <source>
        <dbReference type="Google" id="ProtNLM"/>
    </source>
</evidence>
<dbReference type="InterPro" id="IPR000306">
    <property type="entry name" value="Znf_FYVE"/>
</dbReference>
<dbReference type="GO" id="GO:0005737">
    <property type="term" value="C:cytoplasm"/>
    <property type="evidence" value="ECO:0007669"/>
    <property type="project" value="TreeGrafter"/>
</dbReference>
<keyword evidence="2 5" id="KW-0863">Zinc-finger</keyword>
<dbReference type="InterPro" id="IPR013083">
    <property type="entry name" value="Znf_RING/FYVE/PHD"/>
</dbReference>
<dbReference type="InterPro" id="IPR037213">
    <property type="entry name" value="Run_dom_sf"/>
</dbReference>
<dbReference type="PROSITE" id="PS50826">
    <property type="entry name" value="RUN"/>
    <property type="match status" value="1"/>
</dbReference>
<feature type="coiled-coil region" evidence="6">
    <location>
        <begin position="282"/>
        <end position="334"/>
    </location>
</feature>
<dbReference type="PROSITE" id="PS50178">
    <property type="entry name" value="ZF_FYVE"/>
    <property type="match status" value="1"/>
</dbReference>
<dbReference type="CDD" id="cd15721">
    <property type="entry name" value="FYVE_RUFY1_like"/>
    <property type="match status" value="1"/>
</dbReference>
<comment type="caution">
    <text evidence="9">The sequence shown here is derived from an EMBL/GenBank/DDBJ whole genome shotgun (WGS) entry which is preliminary data.</text>
</comment>
<dbReference type="SUPFAM" id="SSF140741">
    <property type="entry name" value="RUN domain-like"/>
    <property type="match status" value="1"/>
</dbReference>
<evidence type="ECO:0000256" key="2">
    <source>
        <dbReference type="ARBA" id="ARBA00022771"/>
    </source>
</evidence>
<reference evidence="9" key="1">
    <citation type="submission" date="2019-08" db="EMBL/GenBank/DDBJ databases">
        <title>The improved chromosome-level genome for the pearl oyster Pinctada fucata martensii using PacBio sequencing and Hi-C.</title>
        <authorList>
            <person name="Zheng Z."/>
        </authorList>
    </citation>
    <scope>NUCLEOTIDE SEQUENCE</scope>
    <source>
        <strain evidence="9">ZZ-2019</strain>
        <tissue evidence="9">Adductor muscle</tissue>
    </source>
</reference>
<dbReference type="PANTHER" id="PTHR45956">
    <property type="entry name" value="RUN AND FYVE DOMAIN-CONTAINING PROTEIN 2-LIKE PROTEIN"/>
    <property type="match status" value="1"/>
</dbReference>
<dbReference type="CDD" id="cd17681">
    <property type="entry name" value="RUN_RUFY1_like"/>
    <property type="match status" value="1"/>
</dbReference>
<evidence type="ECO:0000259" key="8">
    <source>
        <dbReference type="PROSITE" id="PS50826"/>
    </source>
</evidence>
<evidence type="ECO:0000313" key="9">
    <source>
        <dbReference type="EMBL" id="KAK3091745.1"/>
    </source>
</evidence>
<evidence type="ECO:0000256" key="3">
    <source>
        <dbReference type="ARBA" id="ARBA00022833"/>
    </source>
</evidence>
<dbReference type="FunFam" id="1.20.58.900:FF:000011">
    <property type="entry name" value="Uncharacterized protein, isoform B"/>
    <property type="match status" value="1"/>
</dbReference>
<proteinExistence type="predicted"/>
<dbReference type="PANTHER" id="PTHR45956:SF6">
    <property type="entry name" value="RUN DOMAIN-CONTAINING PROTEIN"/>
    <property type="match status" value="1"/>
</dbReference>
<feature type="coiled-coil region" evidence="6">
    <location>
        <begin position="374"/>
        <end position="544"/>
    </location>
</feature>
<dbReference type="SMART" id="SM00593">
    <property type="entry name" value="RUN"/>
    <property type="match status" value="1"/>
</dbReference>
<dbReference type="InterPro" id="IPR047335">
    <property type="entry name" value="RUFY1-3"/>
</dbReference>
<keyword evidence="1" id="KW-0479">Metal-binding</keyword>
<dbReference type="AlphaFoldDB" id="A0AA88XTU6"/>
<dbReference type="InterPro" id="IPR017455">
    <property type="entry name" value="Znf_FYVE-rel"/>
</dbReference>
<dbReference type="SUPFAM" id="SSF57903">
    <property type="entry name" value="FYVE/PHD zinc finger"/>
    <property type="match status" value="1"/>
</dbReference>
<evidence type="ECO:0000256" key="1">
    <source>
        <dbReference type="ARBA" id="ARBA00022723"/>
    </source>
</evidence>
<name>A0AA88XTU6_PINIB</name>
<organism evidence="9 10">
    <name type="scientific">Pinctada imbricata</name>
    <name type="common">Atlantic pearl-oyster</name>
    <name type="synonym">Pinctada martensii</name>
    <dbReference type="NCBI Taxonomy" id="66713"/>
    <lineage>
        <taxon>Eukaryota</taxon>
        <taxon>Metazoa</taxon>
        <taxon>Spiralia</taxon>
        <taxon>Lophotrochozoa</taxon>
        <taxon>Mollusca</taxon>
        <taxon>Bivalvia</taxon>
        <taxon>Autobranchia</taxon>
        <taxon>Pteriomorphia</taxon>
        <taxon>Pterioida</taxon>
        <taxon>Pterioidea</taxon>
        <taxon>Pteriidae</taxon>
        <taxon>Pinctada</taxon>
    </lineage>
</organism>
<gene>
    <name evidence="9" type="ORF">FSP39_022303</name>
</gene>
<evidence type="ECO:0000313" key="10">
    <source>
        <dbReference type="Proteomes" id="UP001186944"/>
    </source>
</evidence>
<dbReference type="Pfam" id="PF01363">
    <property type="entry name" value="FYVE"/>
    <property type="match status" value="1"/>
</dbReference>
<dbReference type="FunFam" id="3.30.40.10:FF:000046">
    <property type="entry name" value="RUN and FYVE domain containing 2"/>
    <property type="match status" value="1"/>
</dbReference>
<dbReference type="Proteomes" id="UP001186944">
    <property type="component" value="Unassembled WGS sequence"/>
</dbReference>
<dbReference type="Pfam" id="PF02759">
    <property type="entry name" value="RUN"/>
    <property type="match status" value="1"/>
</dbReference>
<sequence>MAEETIYLCNFRVSVDGDWLCLKELSDVQLELDTVESPQSEDGRDPRTIERCNLLNVSKLIIKELIDSSLSHGRMLDDEHVPLQQFFVVLEHVLLHGLKPKKGLLRDRRDFWVVLETVEKMVPEASEITTSVREMPNIKSPLGRARAWLRLAMMQKTLPDYFKILIERKDQILNEFYEPGAILIEDEGAVIAGLLVGLNVIDCNMCIKEQDLDQPMGVIDFSLYLKDGRIGDDDSPDQDSAETRNKMATILDQKNYLEELNRHLNATVTNLQQKLETSQTTNALMKEDLAIAQNTILNLQEENNRLNASQTIVVEDVQRQLEAAKHDIETERETYHTSRAGLDNMYSDLKKKLEEETHIRLDVEKELELQISMKQETEMALRILEKDIHEKQDTMISLRKQLEEIKAINLEMYQKLQSCESGLKHKTELVSKLEEKTNQLVSSLKEMEKRLKQAEGDKQAAEETARKLGQIIADKDNKRTALETDLKIEREWRGTLQKSLEQEKEKVETVQNEIHHYKEVEKEYHMLKDRHIQLQNTCEEQEKTLSELGSHLSESKLRVEDMREAQQVIKEAQWKSDQDASHCSSCSKEFSISRRKHHCRNCGEIFCNECSDNKMPLPSSAKPVRVCDNCQTLLLQRYSSAGN</sequence>
<dbReference type="InterPro" id="IPR011011">
    <property type="entry name" value="Znf_FYVE_PHD"/>
</dbReference>
<evidence type="ECO:0000256" key="4">
    <source>
        <dbReference type="ARBA" id="ARBA00023054"/>
    </source>
</evidence>